<organism evidence="3 4">
    <name type="scientific">Fructobacillus pseudoficulneus</name>
    <dbReference type="NCBI Taxonomy" id="220714"/>
    <lineage>
        <taxon>Bacteria</taxon>
        <taxon>Bacillati</taxon>
        <taxon>Bacillota</taxon>
        <taxon>Bacilli</taxon>
        <taxon>Lactobacillales</taxon>
        <taxon>Lactobacillaceae</taxon>
        <taxon>Fructobacillus</taxon>
    </lineage>
</organism>
<keyword evidence="2" id="KW-1133">Transmembrane helix</keyword>
<gene>
    <name evidence="3" type="ORF">FPFC_021240</name>
</gene>
<evidence type="ECO:0000313" key="4">
    <source>
        <dbReference type="Proteomes" id="UP000061227"/>
    </source>
</evidence>
<dbReference type="STRING" id="220714.SAMN05660469_0611"/>
<keyword evidence="2" id="KW-0812">Transmembrane</keyword>
<keyword evidence="2" id="KW-0472">Membrane</keyword>
<dbReference type="EMBL" id="DF968064">
    <property type="protein sequence ID" value="GAP02676.1"/>
    <property type="molecule type" value="Genomic_DNA"/>
</dbReference>
<feature type="transmembrane region" description="Helical" evidence="2">
    <location>
        <begin position="440"/>
        <end position="458"/>
    </location>
</feature>
<dbReference type="Proteomes" id="UP000061227">
    <property type="component" value="Unassembled WGS sequence"/>
</dbReference>
<feature type="compositionally biased region" description="Low complexity" evidence="1">
    <location>
        <begin position="369"/>
        <end position="391"/>
    </location>
</feature>
<evidence type="ECO:0000313" key="3">
    <source>
        <dbReference type="EMBL" id="GAP02676.1"/>
    </source>
</evidence>
<accession>A0A3F3GT41</accession>
<sequence length="465" mass="49482">MKFGTNLKYKMFKAGKGLVIAATASVTVTLFVQVAGNNHVLPSFPQGLVASADLNPNDRFYSQKQQAETTIGYNFTNGNEAIQSLQSTLTNAISNPLPNNAIDASMYQNLISSFTSIFSDQAKTTLLNQIDLATDATTIQNLVNANTLDSTRIQRYAVSLLTYLQYYTPSDIVAYNKSYEDELNYIKTQDLNGLIKLDPTTLFELYSMRAQQIQAQQPVVETAAKINDSDSLPESAQTNIKNAIQQEKQDHDLSNFEDFLSFHQATTYYTSSDFDEIQSTSNSNIIYAAGAKDVLNYIASQASSKSASGKVADTSKISSVLDNYLKQVDDALASSNVSGNVVDGSAKFAAIKAAAVAAINSIPLIDAPATPASSTTSNQSTSTATNTAAANKAVLPTTGGEDVTSAASTTGATNAATSDSEKASSKSILPKTSAKFNRNASALAVLGVIGLSSLLFLARNKKNEL</sequence>
<protein>
    <submittedName>
        <fullName evidence="3">Putative bacitracin ABC transporter, ATP-binding protein BcrA</fullName>
    </submittedName>
</protein>
<proteinExistence type="predicted"/>
<dbReference type="AlphaFoldDB" id="A0A3F3GT41"/>
<keyword evidence="3" id="KW-0067">ATP-binding</keyword>
<dbReference type="GO" id="GO:0005524">
    <property type="term" value="F:ATP binding"/>
    <property type="evidence" value="ECO:0007669"/>
    <property type="project" value="UniProtKB-KW"/>
</dbReference>
<name>A0A3F3GT41_9LACO</name>
<reference evidence="3 4" key="1">
    <citation type="journal article" date="2015" name="BMC Genomics">
        <title>Comparative genomics of Fructobacillus spp. and Leuconostoc spp. reveals niche-specific evolution of Fructobacillus spp.</title>
        <authorList>
            <person name="Endo A."/>
            <person name="Tanizawa Y."/>
            <person name="Tanaka N."/>
            <person name="Maeno S."/>
            <person name="Kumar H."/>
            <person name="Shiwa Y."/>
            <person name="Okada S."/>
            <person name="Yoshikawa H."/>
            <person name="Dicks L."/>
            <person name="Nakagawa J."/>
            <person name="Arita M."/>
        </authorList>
    </citation>
    <scope>NUCLEOTIDE SEQUENCE [LARGE SCALE GENOMIC DNA]</scope>
    <source>
        <strain evidence="3 4">DSM 15468</strain>
    </source>
</reference>
<evidence type="ECO:0000256" key="2">
    <source>
        <dbReference type="SAM" id="Phobius"/>
    </source>
</evidence>
<dbReference type="RefSeq" id="WP_059377177.1">
    <property type="nucleotide sequence ID" value="NZ_DF968064.1"/>
</dbReference>
<evidence type="ECO:0000256" key="1">
    <source>
        <dbReference type="SAM" id="MobiDB-lite"/>
    </source>
</evidence>
<keyword evidence="3" id="KW-0547">Nucleotide-binding</keyword>
<feature type="region of interest" description="Disordered" evidence="1">
    <location>
        <begin position="369"/>
        <end position="428"/>
    </location>
</feature>
<keyword evidence="4" id="KW-1185">Reference proteome</keyword>
<feature type="compositionally biased region" description="Low complexity" evidence="1">
    <location>
        <begin position="404"/>
        <end position="418"/>
    </location>
</feature>